<evidence type="ECO:0000256" key="2">
    <source>
        <dbReference type="ARBA" id="ARBA00022475"/>
    </source>
</evidence>
<keyword evidence="9" id="KW-0807">Transducer</keyword>
<evidence type="ECO:0000256" key="5">
    <source>
        <dbReference type="ARBA" id="ARBA00022725"/>
    </source>
</evidence>
<keyword evidence="6 10" id="KW-1133">Transmembrane helix</keyword>
<gene>
    <name evidence="11" type="ORF">HW555_010964</name>
</gene>
<feature type="transmembrane region" description="Helical" evidence="10">
    <location>
        <begin position="429"/>
        <end position="447"/>
    </location>
</feature>
<dbReference type="AlphaFoldDB" id="A0A835GA90"/>
<feature type="transmembrane region" description="Helical" evidence="10">
    <location>
        <begin position="255"/>
        <end position="276"/>
    </location>
</feature>
<dbReference type="Pfam" id="PF02949">
    <property type="entry name" value="7tm_6"/>
    <property type="match status" value="2"/>
</dbReference>
<keyword evidence="12" id="KW-1185">Reference proteome</keyword>
<proteinExistence type="predicted"/>
<dbReference type="Proteomes" id="UP000648187">
    <property type="component" value="Unassembled WGS sequence"/>
</dbReference>
<feature type="transmembrane region" description="Helical" evidence="10">
    <location>
        <begin position="400"/>
        <end position="423"/>
    </location>
</feature>
<organism evidence="11 12">
    <name type="scientific">Spodoptera exigua</name>
    <name type="common">Beet armyworm</name>
    <name type="synonym">Noctua fulgens</name>
    <dbReference type="NCBI Taxonomy" id="7107"/>
    <lineage>
        <taxon>Eukaryota</taxon>
        <taxon>Metazoa</taxon>
        <taxon>Ecdysozoa</taxon>
        <taxon>Arthropoda</taxon>
        <taxon>Hexapoda</taxon>
        <taxon>Insecta</taxon>
        <taxon>Pterygota</taxon>
        <taxon>Neoptera</taxon>
        <taxon>Endopterygota</taxon>
        <taxon>Lepidoptera</taxon>
        <taxon>Glossata</taxon>
        <taxon>Ditrysia</taxon>
        <taxon>Noctuoidea</taxon>
        <taxon>Noctuidae</taxon>
        <taxon>Amphipyrinae</taxon>
        <taxon>Spodoptera</taxon>
    </lineage>
</organism>
<evidence type="ECO:0008006" key="13">
    <source>
        <dbReference type="Google" id="ProtNLM"/>
    </source>
</evidence>
<dbReference type="PANTHER" id="PTHR21137:SF35">
    <property type="entry name" value="ODORANT RECEPTOR 19A-RELATED"/>
    <property type="match status" value="1"/>
</dbReference>
<sequence>MNLRDTLSGPLLGQLAASGVLICFIGYQATATIGQSVVECMTSFLFLAYNLFDFYMICRWCQEITNQSANVGEAIYCSGWECGVSKLPGVRSTIMFVIARANKPLVLTAGGMYDLSLTSYTSRISQSKALEFAGPLETAFFASVYRLSFVVGLSTSDDYFLYTAYSSFIRIISALVVWFEIWSVLGNNDVSLDQIISSVNVIFIHLVTFWKLVTMVKNKRVFKKLAKALESSSFDMSTQRRKGIVNYWVLINNKYLKVVLTLGCLTLIVWELYPMIDELKFNLMVDVKLPFEYQSLLTYMATYTAVAIMFAYASLMVIISEVIMQAHLIRLICQFDVLADCFENIFEECAEEFPDLNKHELVKDASFVDKYVKRLGDLVTQHREILDQTNDLRTILSAPLLGQLACSGLLICFVGYQATATIAENLGKFVMSLLYLGYNMFTWYLMCRWCEEITIKSQRIGQAAYFSGWESGISLAPGARASIILVIARANKPLVFVAGGMYSLSLSSYTSLVKASYSALNILLTMSHE</sequence>
<evidence type="ECO:0000256" key="3">
    <source>
        <dbReference type="ARBA" id="ARBA00022606"/>
    </source>
</evidence>
<feature type="transmembrane region" description="Helical" evidence="10">
    <location>
        <begin position="33"/>
        <end position="52"/>
    </location>
</feature>
<evidence type="ECO:0000256" key="6">
    <source>
        <dbReference type="ARBA" id="ARBA00022989"/>
    </source>
</evidence>
<keyword evidence="4 10" id="KW-0812">Transmembrane</keyword>
<evidence type="ECO:0000256" key="4">
    <source>
        <dbReference type="ARBA" id="ARBA00022692"/>
    </source>
</evidence>
<dbReference type="GO" id="GO:0005549">
    <property type="term" value="F:odorant binding"/>
    <property type="evidence" value="ECO:0007669"/>
    <property type="project" value="InterPro"/>
</dbReference>
<keyword evidence="2" id="KW-1003">Cell membrane</keyword>
<comment type="caution">
    <text evidence="11">The sequence shown here is derived from an EMBL/GenBank/DDBJ whole genome shotgun (WGS) entry which is preliminary data.</text>
</comment>
<comment type="subcellular location">
    <subcellularLocation>
        <location evidence="1">Cell membrane</location>
        <topology evidence="1">Multi-pass membrane protein</topology>
    </subcellularLocation>
</comment>
<evidence type="ECO:0000256" key="8">
    <source>
        <dbReference type="ARBA" id="ARBA00023170"/>
    </source>
</evidence>
<feature type="transmembrane region" description="Helical" evidence="10">
    <location>
        <begin position="194"/>
        <end position="213"/>
    </location>
</feature>
<evidence type="ECO:0000313" key="11">
    <source>
        <dbReference type="EMBL" id="KAF9409765.1"/>
    </source>
</evidence>
<keyword evidence="7 10" id="KW-0472">Membrane</keyword>
<dbReference type="GO" id="GO:0007165">
    <property type="term" value="P:signal transduction"/>
    <property type="evidence" value="ECO:0007669"/>
    <property type="project" value="UniProtKB-KW"/>
</dbReference>
<dbReference type="GO" id="GO:0005886">
    <property type="term" value="C:plasma membrane"/>
    <property type="evidence" value="ECO:0007669"/>
    <property type="project" value="TreeGrafter"/>
</dbReference>
<protein>
    <recommendedName>
        <fullName evidence="13">Odorant receptor</fullName>
    </recommendedName>
</protein>
<feature type="transmembrane region" description="Helical" evidence="10">
    <location>
        <begin position="296"/>
        <end position="319"/>
    </location>
</feature>
<feature type="transmembrane region" description="Helical" evidence="10">
    <location>
        <begin position="7"/>
        <end position="27"/>
    </location>
</feature>
<evidence type="ECO:0000256" key="9">
    <source>
        <dbReference type="ARBA" id="ARBA00023224"/>
    </source>
</evidence>
<reference evidence="11" key="1">
    <citation type="submission" date="2020-08" db="EMBL/GenBank/DDBJ databases">
        <title>Spodoptera exigua strain:BAW_Kor-Di-RS1 Genome sequencing and assembly.</title>
        <authorList>
            <person name="Kim J."/>
            <person name="Nam H.Y."/>
            <person name="Kwon M."/>
            <person name="Choi J.H."/>
            <person name="Cho S.R."/>
            <person name="Kim G.-H."/>
        </authorList>
    </citation>
    <scope>NUCLEOTIDE SEQUENCE</scope>
    <source>
        <strain evidence="11">BAW_Kor-Di-RS1</strain>
        <tissue evidence="11">Whole-body</tissue>
    </source>
</reference>
<accession>A0A835GA90</accession>
<keyword evidence="8" id="KW-0675">Receptor</keyword>
<dbReference type="PANTHER" id="PTHR21137">
    <property type="entry name" value="ODORANT RECEPTOR"/>
    <property type="match status" value="1"/>
</dbReference>
<evidence type="ECO:0000256" key="7">
    <source>
        <dbReference type="ARBA" id="ARBA00023136"/>
    </source>
</evidence>
<dbReference type="EMBL" id="JACKWZ010000300">
    <property type="protein sequence ID" value="KAF9409765.1"/>
    <property type="molecule type" value="Genomic_DNA"/>
</dbReference>
<evidence type="ECO:0000313" key="12">
    <source>
        <dbReference type="Proteomes" id="UP000648187"/>
    </source>
</evidence>
<feature type="transmembrane region" description="Helical" evidence="10">
    <location>
        <begin position="159"/>
        <end position="182"/>
    </location>
</feature>
<evidence type="ECO:0000256" key="1">
    <source>
        <dbReference type="ARBA" id="ARBA00004651"/>
    </source>
</evidence>
<dbReference type="InterPro" id="IPR004117">
    <property type="entry name" value="7tm6_olfct_rcpt"/>
</dbReference>
<evidence type="ECO:0000256" key="10">
    <source>
        <dbReference type="SAM" id="Phobius"/>
    </source>
</evidence>
<dbReference type="GO" id="GO:0004984">
    <property type="term" value="F:olfactory receptor activity"/>
    <property type="evidence" value="ECO:0007669"/>
    <property type="project" value="InterPro"/>
</dbReference>
<keyword evidence="5" id="KW-0552">Olfaction</keyword>
<name>A0A835GA90_SPOEX</name>
<keyword evidence="3" id="KW-0716">Sensory transduction</keyword>